<dbReference type="GO" id="GO:0003700">
    <property type="term" value="F:DNA-binding transcription factor activity"/>
    <property type="evidence" value="ECO:0007669"/>
    <property type="project" value="InterPro"/>
</dbReference>
<proteinExistence type="predicted"/>
<feature type="compositionally biased region" description="Low complexity" evidence="2">
    <location>
        <begin position="260"/>
        <end position="271"/>
    </location>
</feature>
<gene>
    <name evidence="4" type="ORF">Taro_004434</name>
</gene>
<dbReference type="AlphaFoldDB" id="A0A843TI56"/>
<dbReference type="EMBL" id="NMUH01000119">
    <property type="protein sequence ID" value="MQL72112.1"/>
    <property type="molecule type" value="Genomic_DNA"/>
</dbReference>
<sequence length="292" mass="30523">MSEREAPEFKSVDSFSQLPFIRPSRDKNPGSAIRLFGIDFTHDPDAAEEDQPSSKTNSASCGGSNGNGGGGASGAGTAAASGPDNGRKFECHYCCRNFPTSQALGGHQNAHKRERQHAKRAHLQSAMAAAQTQLLGGVAEGHIYGLLDNYQRFDPMASVGRFGISHSFEPMLHSYYPPWNSTSPGSSLVGAPFYSGYGPVSRPIDGSLLSGTWRTPVVQVGGGLPPLQHDRPAVLPLLADDEARGTRGLRGADHAGGGSASPSSTSSSPSGQLVYEAAAGGVQDHLSLDLHL</sequence>
<reference evidence="4" key="1">
    <citation type="submission" date="2017-07" db="EMBL/GenBank/DDBJ databases">
        <title>Taro Niue Genome Assembly and Annotation.</title>
        <authorList>
            <person name="Atibalentja N."/>
            <person name="Keating K."/>
            <person name="Fields C.J."/>
        </authorList>
    </citation>
    <scope>NUCLEOTIDE SEQUENCE</scope>
    <source>
        <strain evidence="4">Niue_2</strain>
        <tissue evidence="4">Leaf</tissue>
    </source>
</reference>
<feature type="region of interest" description="Disordered" evidence="2">
    <location>
        <begin position="1"/>
        <end position="82"/>
    </location>
</feature>
<dbReference type="Proteomes" id="UP000652761">
    <property type="component" value="Unassembled WGS sequence"/>
</dbReference>
<keyword evidence="1" id="KW-0479">Metal-binding</keyword>
<dbReference type="InterPro" id="IPR036236">
    <property type="entry name" value="Znf_C2H2_sf"/>
</dbReference>
<name>A0A843TI56_COLES</name>
<keyword evidence="1" id="KW-0862">Zinc</keyword>
<feature type="domain" description="C2H2-type" evidence="3">
    <location>
        <begin position="89"/>
        <end position="116"/>
    </location>
</feature>
<dbReference type="GO" id="GO:0010090">
    <property type="term" value="P:trichome morphogenesis"/>
    <property type="evidence" value="ECO:0007669"/>
    <property type="project" value="InterPro"/>
</dbReference>
<feature type="compositionally biased region" description="Basic and acidic residues" evidence="2">
    <location>
        <begin position="1"/>
        <end position="11"/>
    </location>
</feature>
<dbReference type="InterPro" id="IPR013087">
    <property type="entry name" value="Znf_C2H2_type"/>
</dbReference>
<dbReference type="Gene3D" id="3.30.160.60">
    <property type="entry name" value="Classic Zinc Finger"/>
    <property type="match status" value="1"/>
</dbReference>
<dbReference type="PANTHER" id="PTHR46547">
    <property type="entry name" value="ZINC FINGER PROTEIN GIS"/>
    <property type="match status" value="1"/>
</dbReference>
<keyword evidence="5" id="KW-1185">Reference proteome</keyword>
<organism evidence="4 5">
    <name type="scientific">Colocasia esculenta</name>
    <name type="common">Wild taro</name>
    <name type="synonym">Arum esculentum</name>
    <dbReference type="NCBI Taxonomy" id="4460"/>
    <lineage>
        <taxon>Eukaryota</taxon>
        <taxon>Viridiplantae</taxon>
        <taxon>Streptophyta</taxon>
        <taxon>Embryophyta</taxon>
        <taxon>Tracheophyta</taxon>
        <taxon>Spermatophyta</taxon>
        <taxon>Magnoliopsida</taxon>
        <taxon>Liliopsida</taxon>
        <taxon>Araceae</taxon>
        <taxon>Aroideae</taxon>
        <taxon>Colocasieae</taxon>
        <taxon>Colocasia</taxon>
    </lineage>
</organism>
<dbReference type="PANTHER" id="PTHR46547:SF7">
    <property type="entry name" value="ZINC FINGER PROTEIN GIS"/>
    <property type="match status" value="1"/>
</dbReference>
<feature type="compositionally biased region" description="Gly residues" evidence="2">
    <location>
        <begin position="63"/>
        <end position="74"/>
    </location>
</feature>
<evidence type="ECO:0000256" key="1">
    <source>
        <dbReference type="PROSITE-ProRule" id="PRU00042"/>
    </source>
</evidence>
<protein>
    <recommendedName>
        <fullName evidence="3">C2H2-type domain-containing protein</fullName>
    </recommendedName>
</protein>
<keyword evidence="1" id="KW-0863">Zinc-finger</keyword>
<dbReference type="InterPro" id="IPR044291">
    <property type="entry name" value="GIS/GIS2/ZFP8"/>
</dbReference>
<evidence type="ECO:0000256" key="2">
    <source>
        <dbReference type="SAM" id="MobiDB-lite"/>
    </source>
</evidence>
<accession>A0A843TI56</accession>
<evidence type="ECO:0000259" key="3">
    <source>
        <dbReference type="PROSITE" id="PS50157"/>
    </source>
</evidence>
<dbReference type="GO" id="GO:0008270">
    <property type="term" value="F:zinc ion binding"/>
    <property type="evidence" value="ECO:0007669"/>
    <property type="project" value="UniProtKB-KW"/>
</dbReference>
<feature type="region of interest" description="Disordered" evidence="2">
    <location>
        <begin position="247"/>
        <end position="271"/>
    </location>
</feature>
<dbReference type="PROSITE" id="PS50157">
    <property type="entry name" value="ZINC_FINGER_C2H2_2"/>
    <property type="match status" value="1"/>
</dbReference>
<dbReference type="PROSITE" id="PS00028">
    <property type="entry name" value="ZINC_FINGER_C2H2_1"/>
    <property type="match status" value="1"/>
</dbReference>
<dbReference type="GO" id="GO:0009739">
    <property type="term" value="P:response to gibberellin"/>
    <property type="evidence" value="ECO:0007669"/>
    <property type="project" value="InterPro"/>
</dbReference>
<dbReference type="SUPFAM" id="SSF57667">
    <property type="entry name" value="beta-beta-alpha zinc fingers"/>
    <property type="match status" value="1"/>
</dbReference>
<evidence type="ECO:0000313" key="5">
    <source>
        <dbReference type="Proteomes" id="UP000652761"/>
    </source>
</evidence>
<evidence type="ECO:0000313" key="4">
    <source>
        <dbReference type="EMBL" id="MQL72112.1"/>
    </source>
</evidence>
<comment type="caution">
    <text evidence="4">The sequence shown here is derived from an EMBL/GenBank/DDBJ whole genome shotgun (WGS) entry which is preliminary data.</text>
</comment>
<dbReference type="OrthoDB" id="9442240at2759"/>